<protein>
    <submittedName>
        <fullName evidence="2">UDP:flavonoid glycosyltransferase YjiC (YdhE family)</fullName>
    </submittedName>
</protein>
<sequence length="458" mass="46692">MKAILMTIGSLGDLHPFIAIGRALATRGVEVVLAVPADHVETVQAAGLAAAAILPSFADICTRLGVDEATAAQRVITQRSFVLDAVILPSLADSTAALDRLAQGADVIVGSLFALAAGIVAEKRGLPLVAINLQPMALFSAWDPPQTPECALLVHAPGGPLGRAWNRALLAAVKAAVRARYGGGVEAVRRAHGLPPSRRAPLFDPAPAQGRTLCCYSPLLAAVQPDAPARSEAIGFPVFDGAGEDGHAADPALVAFLDRGPPPIAFTLGSFLVRAPGRFYETAAAAARAVGQRAVLLTGRAGDACDEGDVLRLGYAPHSHVFGRAAAVVHHGGIGTTGQAMRAGVPQLVLPFFGDQFDNGARVARLGIGRTMRPAAFCGQAAGPALRALLDDTAMAQRAAAVAVTVRGERPTAIAVERIVTAVREAQSARIALSGALASASRAASGAAPASTSARPCA</sequence>
<dbReference type="RefSeq" id="WP_306455760.1">
    <property type="nucleotide sequence ID" value="NZ_JACCBY010000001.1"/>
</dbReference>
<keyword evidence="2" id="KW-0808">Transferase</keyword>
<dbReference type="InterPro" id="IPR002213">
    <property type="entry name" value="UDP_glucos_trans"/>
</dbReference>
<keyword evidence="3" id="KW-1185">Reference proteome</keyword>
<reference evidence="2 3" key="2">
    <citation type="submission" date="2020-08" db="EMBL/GenBank/DDBJ databases">
        <title>The Agave Microbiome: Exploring the role of microbial communities in plant adaptations to desert environments.</title>
        <authorList>
            <person name="Partida-Martinez L.P."/>
        </authorList>
    </citation>
    <scope>NUCLEOTIDE SEQUENCE [LARGE SCALE GENOMIC DNA]</scope>
    <source>
        <strain evidence="2 3">AS2.3</strain>
    </source>
</reference>
<feature type="domain" description="Erythromycin biosynthesis protein CIII-like C-terminal" evidence="1">
    <location>
        <begin position="312"/>
        <end position="405"/>
    </location>
</feature>
<name>A0A7Y9FJN7_9SPHN</name>
<gene>
    <name evidence="2" type="ORF">HD841_000283</name>
</gene>
<accession>A0A7Y9FJN7</accession>
<proteinExistence type="predicted"/>
<reference evidence="2 3" key="1">
    <citation type="submission" date="2020-07" db="EMBL/GenBank/DDBJ databases">
        <authorList>
            <person name="Partida-Martinez L."/>
            <person name="Huntemann M."/>
            <person name="Clum A."/>
            <person name="Wang J."/>
            <person name="Palaniappan K."/>
            <person name="Ritter S."/>
            <person name="Chen I.-M."/>
            <person name="Stamatis D."/>
            <person name="Reddy T."/>
            <person name="O'Malley R."/>
            <person name="Daum C."/>
            <person name="Shapiro N."/>
            <person name="Ivanova N."/>
            <person name="Kyrpides N."/>
            <person name="Woyke T."/>
        </authorList>
    </citation>
    <scope>NUCLEOTIDE SEQUENCE [LARGE SCALE GENOMIC DNA]</scope>
    <source>
        <strain evidence="2 3">AS2.3</strain>
    </source>
</reference>
<dbReference type="CDD" id="cd03784">
    <property type="entry name" value="GT1_Gtf-like"/>
    <property type="match status" value="1"/>
</dbReference>
<evidence type="ECO:0000313" key="2">
    <source>
        <dbReference type="EMBL" id="NYD88514.1"/>
    </source>
</evidence>
<dbReference type="AlphaFoldDB" id="A0A7Y9FJN7"/>
<dbReference type="GO" id="GO:0016758">
    <property type="term" value="F:hexosyltransferase activity"/>
    <property type="evidence" value="ECO:0007669"/>
    <property type="project" value="UniProtKB-ARBA"/>
</dbReference>
<evidence type="ECO:0000313" key="3">
    <source>
        <dbReference type="Proteomes" id="UP000517753"/>
    </source>
</evidence>
<evidence type="ECO:0000259" key="1">
    <source>
        <dbReference type="Pfam" id="PF06722"/>
    </source>
</evidence>
<dbReference type="PANTHER" id="PTHR48050">
    <property type="entry name" value="STEROL 3-BETA-GLUCOSYLTRANSFERASE"/>
    <property type="match status" value="1"/>
</dbReference>
<comment type="caution">
    <text evidence="2">The sequence shown here is derived from an EMBL/GenBank/DDBJ whole genome shotgun (WGS) entry which is preliminary data.</text>
</comment>
<dbReference type="Proteomes" id="UP000517753">
    <property type="component" value="Unassembled WGS sequence"/>
</dbReference>
<dbReference type="EMBL" id="JACCBY010000001">
    <property type="protein sequence ID" value="NYD88514.1"/>
    <property type="molecule type" value="Genomic_DNA"/>
</dbReference>
<dbReference type="PANTHER" id="PTHR48050:SF13">
    <property type="entry name" value="STEROL 3-BETA-GLUCOSYLTRANSFERASE UGT80A2"/>
    <property type="match status" value="1"/>
</dbReference>
<dbReference type="InterPro" id="IPR050426">
    <property type="entry name" value="Glycosyltransferase_28"/>
</dbReference>
<dbReference type="Gene3D" id="3.40.50.2000">
    <property type="entry name" value="Glycogen Phosphorylase B"/>
    <property type="match status" value="2"/>
</dbReference>
<dbReference type="GO" id="GO:0008194">
    <property type="term" value="F:UDP-glycosyltransferase activity"/>
    <property type="evidence" value="ECO:0007669"/>
    <property type="project" value="InterPro"/>
</dbReference>
<dbReference type="FunFam" id="3.40.50.2000:FF:000009">
    <property type="entry name" value="Sterol 3-beta-glucosyltransferase UGT80A2"/>
    <property type="match status" value="1"/>
</dbReference>
<dbReference type="SUPFAM" id="SSF53756">
    <property type="entry name" value="UDP-Glycosyltransferase/glycogen phosphorylase"/>
    <property type="match status" value="1"/>
</dbReference>
<dbReference type="Pfam" id="PF06722">
    <property type="entry name" value="EryCIII-like_C"/>
    <property type="match status" value="1"/>
</dbReference>
<dbReference type="InterPro" id="IPR010610">
    <property type="entry name" value="EryCIII-like_C"/>
</dbReference>
<organism evidence="2 3">
    <name type="scientific">Sphingomonas melonis</name>
    <dbReference type="NCBI Taxonomy" id="152682"/>
    <lineage>
        <taxon>Bacteria</taxon>
        <taxon>Pseudomonadati</taxon>
        <taxon>Pseudomonadota</taxon>
        <taxon>Alphaproteobacteria</taxon>
        <taxon>Sphingomonadales</taxon>
        <taxon>Sphingomonadaceae</taxon>
        <taxon>Sphingomonas</taxon>
    </lineage>
</organism>
<dbReference type="GO" id="GO:0017000">
    <property type="term" value="P:antibiotic biosynthetic process"/>
    <property type="evidence" value="ECO:0007669"/>
    <property type="project" value="UniProtKB-ARBA"/>
</dbReference>